<dbReference type="PATRIC" id="fig|2033.6.peg.1142"/>
<feature type="transmembrane region" description="Helical" evidence="1">
    <location>
        <begin position="143"/>
        <end position="161"/>
    </location>
</feature>
<feature type="transmembrane region" description="Helical" evidence="1">
    <location>
        <begin position="63"/>
        <end position="82"/>
    </location>
</feature>
<accession>A0A147ESQ3</accession>
<evidence type="ECO:0000313" key="3">
    <source>
        <dbReference type="Proteomes" id="UP000075025"/>
    </source>
</evidence>
<feature type="transmembrane region" description="Helical" evidence="1">
    <location>
        <begin position="292"/>
        <end position="319"/>
    </location>
</feature>
<comment type="caution">
    <text evidence="2">The sequence shown here is derived from an EMBL/GenBank/DDBJ whole genome shotgun (WGS) entry which is preliminary data.</text>
</comment>
<keyword evidence="1" id="KW-0812">Transmembrane</keyword>
<proteinExistence type="predicted"/>
<dbReference type="Proteomes" id="UP000075025">
    <property type="component" value="Unassembled WGS sequence"/>
</dbReference>
<name>A0A147ESQ3_MICTE</name>
<feature type="transmembrane region" description="Helical" evidence="1">
    <location>
        <begin position="244"/>
        <end position="263"/>
    </location>
</feature>
<dbReference type="OrthoDB" id="5067075at2"/>
<organism evidence="2 3">
    <name type="scientific">Microbacterium testaceum</name>
    <name type="common">Aureobacterium testaceum</name>
    <name type="synonym">Brevibacterium testaceum</name>
    <dbReference type="NCBI Taxonomy" id="2033"/>
    <lineage>
        <taxon>Bacteria</taxon>
        <taxon>Bacillati</taxon>
        <taxon>Actinomycetota</taxon>
        <taxon>Actinomycetes</taxon>
        <taxon>Micrococcales</taxon>
        <taxon>Microbacteriaceae</taxon>
        <taxon>Microbacterium</taxon>
    </lineage>
</organism>
<reference evidence="2 3" key="1">
    <citation type="journal article" date="2016" name="Front. Microbiol.">
        <title>Genomic Resource of Rice Seed Associated Bacteria.</title>
        <authorList>
            <person name="Midha S."/>
            <person name="Bansal K."/>
            <person name="Sharma S."/>
            <person name="Kumar N."/>
            <person name="Patil P.P."/>
            <person name="Chaudhry V."/>
            <person name="Patil P.B."/>
        </authorList>
    </citation>
    <scope>NUCLEOTIDE SEQUENCE [LARGE SCALE GENOMIC DNA]</scope>
    <source>
        <strain evidence="2 3">NS220</strain>
    </source>
</reference>
<feature type="transmembrane region" description="Helical" evidence="1">
    <location>
        <begin position="195"/>
        <end position="216"/>
    </location>
</feature>
<evidence type="ECO:0000313" key="2">
    <source>
        <dbReference type="EMBL" id="KTR87618.1"/>
    </source>
</evidence>
<protein>
    <submittedName>
        <fullName evidence="2">Uncharacterized protein</fullName>
    </submittedName>
</protein>
<dbReference type="EMBL" id="LDRT01000164">
    <property type="protein sequence ID" value="KTR87618.1"/>
    <property type="molecule type" value="Genomic_DNA"/>
</dbReference>
<sequence>MSTLHPRGLASALARISPFDLVGALLSSPVVSAALAVVAAVAIAVITRRAGAIAVAGPRGERVALAGIACTVGVVWLLDVVLRGYVFDLSAAVSWWRFAVAPTAAAVGLALLAVAMRTRRPRRSLDPAMAVRRTWTSFGPRRGILSFTILGAVAVALPLVFGGMSTAFEPGLAAHVALELPNTDEAPVILPFPGWAYGIPLILSIVALAAALLLALHRNAVRPFPDDVPLDVERVRRASVARDAVILAAGATLIALAGILRLARAAVTTSVTIMTDSSTGPALSVNLPHADLILVGGIVAPVLEICGCLLLALLALGGIRVAAAPRRRTVAARELRS</sequence>
<evidence type="ECO:0000256" key="1">
    <source>
        <dbReference type="SAM" id="Phobius"/>
    </source>
</evidence>
<feature type="transmembrane region" description="Helical" evidence="1">
    <location>
        <begin position="94"/>
        <end position="115"/>
    </location>
</feature>
<gene>
    <name evidence="2" type="ORF">NS220_17505</name>
</gene>
<dbReference type="RefSeq" id="WP_058625255.1">
    <property type="nucleotide sequence ID" value="NZ_LDRT01000164.1"/>
</dbReference>
<keyword evidence="1" id="KW-1133">Transmembrane helix</keyword>
<feature type="transmembrane region" description="Helical" evidence="1">
    <location>
        <begin position="30"/>
        <end position="51"/>
    </location>
</feature>
<dbReference type="AlphaFoldDB" id="A0A147ESQ3"/>
<keyword evidence="1" id="KW-0472">Membrane</keyword>